<accession>A0A9K3HZ67</accession>
<name>A0A9K3HZ67_HELAN</name>
<dbReference type="PANTHER" id="PTHR19316">
    <property type="entry name" value="PROTEIN FOLDING REGULATOR"/>
    <property type="match status" value="1"/>
</dbReference>
<dbReference type="InterPro" id="IPR050693">
    <property type="entry name" value="Hsp70_NEF-Inhibitors"/>
</dbReference>
<gene>
    <name evidence="2" type="ORF">HanXRQr2_Chr10g0447781</name>
</gene>
<dbReference type="Pfam" id="PF24818">
    <property type="entry name" value="PH_TRF2_HOY1"/>
    <property type="match status" value="1"/>
</dbReference>
<dbReference type="InterPro" id="IPR011989">
    <property type="entry name" value="ARM-like"/>
</dbReference>
<comment type="caution">
    <text evidence="2">The sequence shown here is derived from an EMBL/GenBank/DDBJ whole genome shotgun (WGS) entry which is preliminary data.</text>
</comment>
<evidence type="ECO:0000313" key="2">
    <source>
        <dbReference type="EMBL" id="KAF5786989.1"/>
    </source>
</evidence>
<protein>
    <submittedName>
        <fullName evidence="2">Armadillo-like helical protein</fullName>
    </submittedName>
</protein>
<dbReference type="Proteomes" id="UP000215914">
    <property type="component" value="Unassembled WGS sequence"/>
</dbReference>
<dbReference type="PANTHER" id="PTHR19316:SF18">
    <property type="entry name" value="HSP70-BINDING PROTEIN 1"/>
    <property type="match status" value="1"/>
</dbReference>
<organism evidence="2 3">
    <name type="scientific">Helianthus annuus</name>
    <name type="common">Common sunflower</name>
    <dbReference type="NCBI Taxonomy" id="4232"/>
    <lineage>
        <taxon>Eukaryota</taxon>
        <taxon>Viridiplantae</taxon>
        <taxon>Streptophyta</taxon>
        <taxon>Embryophyta</taxon>
        <taxon>Tracheophyta</taxon>
        <taxon>Spermatophyta</taxon>
        <taxon>Magnoliopsida</taxon>
        <taxon>eudicotyledons</taxon>
        <taxon>Gunneridae</taxon>
        <taxon>Pentapetalae</taxon>
        <taxon>asterids</taxon>
        <taxon>campanulids</taxon>
        <taxon>Asterales</taxon>
        <taxon>Asteraceae</taxon>
        <taxon>Asteroideae</taxon>
        <taxon>Heliantheae alliance</taxon>
        <taxon>Heliantheae</taxon>
        <taxon>Helianthus</taxon>
    </lineage>
</organism>
<dbReference type="Gene3D" id="1.25.10.10">
    <property type="entry name" value="Leucine-rich Repeat Variant"/>
    <property type="match status" value="1"/>
</dbReference>
<dbReference type="InterPro" id="IPR057939">
    <property type="entry name" value="TRF2_HOY1_PH"/>
</dbReference>
<evidence type="ECO:0000313" key="3">
    <source>
        <dbReference type="Proteomes" id="UP000215914"/>
    </source>
</evidence>
<sequence>MLEPFCGFLFVKIQMKMRLAFWLESQILYQYVSKYEGDLLEKCYFAEHKLEWEVIDGGLKNKIEIAYPISLSRLGQERNKFNALEGNRFRSSHGNIRAKAAEDVSTIFQNNLKSQQLVMDANGTKPLLSNFTYDDDVTVRTKALGAIFSE</sequence>
<dbReference type="Gramene" id="mRNA:HanXRQr2_Chr10g0447781">
    <property type="protein sequence ID" value="mRNA:HanXRQr2_Chr10g0447781"/>
    <property type="gene ID" value="HanXRQr2_Chr10g0447781"/>
</dbReference>
<evidence type="ECO:0000259" key="1">
    <source>
        <dbReference type="Pfam" id="PF24818"/>
    </source>
</evidence>
<reference evidence="2" key="2">
    <citation type="submission" date="2020-06" db="EMBL/GenBank/DDBJ databases">
        <title>Helianthus annuus Genome sequencing and assembly Release 2.</title>
        <authorList>
            <person name="Gouzy J."/>
            <person name="Langlade N."/>
            <person name="Munos S."/>
        </authorList>
    </citation>
    <scope>NUCLEOTIDE SEQUENCE</scope>
    <source>
        <tissue evidence="2">Leaves</tissue>
    </source>
</reference>
<proteinExistence type="predicted"/>
<feature type="domain" description="TRF2/HOY1 PH-like" evidence="1">
    <location>
        <begin position="29"/>
        <end position="67"/>
    </location>
</feature>
<dbReference type="InterPro" id="IPR016024">
    <property type="entry name" value="ARM-type_fold"/>
</dbReference>
<dbReference type="SUPFAM" id="SSF48371">
    <property type="entry name" value="ARM repeat"/>
    <property type="match status" value="1"/>
</dbReference>
<dbReference type="AlphaFoldDB" id="A0A9K3HZ67"/>
<reference evidence="2" key="1">
    <citation type="journal article" date="2017" name="Nature">
        <title>The sunflower genome provides insights into oil metabolism, flowering and Asterid evolution.</title>
        <authorList>
            <person name="Badouin H."/>
            <person name="Gouzy J."/>
            <person name="Grassa C.J."/>
            <person name="Murat F."/>
            <person name="Staton S.E."/>
            <person name="Cottret L."/>
            <person name="Lelandais-Briere C."/>
            <person name="Owens G.L."/>
            <person name="Carrere S."/>
            <person name="Mayjonade B."/>
            <person name="Legrand L."/>
            <person name="Gill N."/>
            <person name="Kane N.C."/>
            <person name="Bowers J.E."/>
            <person name="Hubner S."/>
            <person name="Bellec A."/>
            <person name="Berard A."/>
            <person name="Berges H."/>
            <person name="Blanchet N."/>
            <person name="Boniface M.C."/>
            <person name="Brunel D."/>
            <person name="Catrice O."/>
            <person name="Chaidir N."/>
            <person name="Claudel C."/>
            <person name="Donnadieu C."/>
            <person name="Faraut T."/>
            <person name="Fievet G."/>
            <person name="Helmstetter N."/>
            <person name="King M."/>
            <person name="Knapp S.J."/>
            <person name="Lai Z."/>
            <person name="Le Paslier M.C."/>
            <person name="Lippi Y."/>
            <person name="Lorenzon L."/>
            <person name="Mandel J.R."/>
            <person name="Marage G."/>
            <person name="Marchand G."/>
            <person name="Marquand E."/>
            <person name="Bret-Mestries E."/>
            <person name="Morien E."/>
            <person name="Nambeesan S."/>
            <person name="Nguyen T."/>
            <person name="Pegot-Espagnet P."/>
            <person name="Pouilly N."/>
            <person name="Raftis F."/>
            <person name="Sallet E."/>
            <person name="Schiex T."/>
            <person name="Thomas J."/>
            <person name="Vandecasteele C."/>
            <person name="Vares D."/>
            <person name="Vear F."/>
            <person name="Vautrin S."/>
            <person name="Crespi M."/>
            <person name="Mangin B."/>
            <person name="Burke J.M."/>
            <person name="Salse J."/>
            <person name="Munos S."/>
            <person name="Vincourt P."/>
            <person name="Rieseberg L.H."/>
            <person name="Langlade N.B."/>
        </authorList>
    </citation>
    <scope>NUCLEOTIDE SEQUENCE</scope>
    <source>
        <tissue evidence="2">Leaves</tissue>
    </source>
</reference>
<dbReference type="EMBL" id="MNCJ02000325">
    <property type="protein sequence ID" value="KAF5786989.1"/>
    <property type="molecule type" value="Genomic_DNA"/>
</dbReference>
<keyword evidence="3" id="KW-1185">Reference proteome</keyword>